<reference evidence="3" key="1">
    <citation type="submission" date="2022-07" db="EMBL/GenBank/DDBJ databases">
        <title>Genomic of Streptomyces cavourensis F2.</title>
        <authorList>
            <person name="Hu S."/>
            <person name="Liang W."/>
        </authorList>
    </citation>
    <scope>NUCLEOTIDE SEQUENCE</scope>
    <source>
        <strain evidence="3">F2</strain>
    </source>
</reference>
<organism evidence="3 4">
    <name type="scientific">Streptomyces cavourensis</name>
    <dbReference type="NCBI Taxonomy" id="67258"/>
    <lineage>
        <taxon>Bacteria</taxon>
        <taxon>Bacillati</taxon>
        <taxon>Actinomycetota</taxon>
        <taxon>Actinomycetes</taxon>
        <taxon>Kitasatosporales</taxon>
        <taxon>Streptomycetaceae</taxon>
        <taxon>Streptomyces</taxon>
    </lineage>
</organism>
<sequence>MVGSGFTAQQNAMKHWLRDRSACPGVQLRNNPIGSGGGVAQVLRGAMHFDGSDNLLWQNDVEFSRSACAGSRAIDVPMAVGLVALGYNVEGVDSLVLDASTLTRIFDSRITMWNDPEIWCLNPGALLAEIKDQCRAPLRQFGYHAELERLPGGCRTGAVAVRESKGVTGQGAVMRHPVQTRSCPPGAARTVRSVLRAVLRQKRGAYPTHRGPQYGSRARASGG</sequence>
<dbReference type="PANTHER" id="PTHR42996">
    <property type="entry name" value="PHOSPHATE-BINDING PROTEIN PSTS"/>
    <property type="match status" value="1"/>
</dbReference>
<keyword evidence="4" id="KW-1185">Reference proteome</keyword>
<dbReference type="PANTHER" id="PTHR42996:SF1">
    <property type="entry name" value="PHOSPHATE-BINDING PROTEIN PSTS"/>
    <property type="match status" value="1"/>
</dbReference>
<name>A0ABY5F2E1_9ACTN</name>
<dbReference type="SUPFAM" id="SSF53850">
    <property type="entry name" value="Periplasmic binding protein-like II"/>
    <property type="match status" value="1"/>
</dbReference>
<dbReference type="Proteomes" id="UP001058236">
    <property type="component" value="Chromosome"/>
</dbReference>
<feature type="domain" description="PBP" evidence="2">
    <location>
        <begin position="3"/>
        <end position="120"/>
    </location>
</feature>
<gene>
    <name evidence="3" type="ORF">NLU04_05645</name>
</gene>
<evidence type="ECO:0000256" key="1">
    <source>
        <dbReference type="ARBA" id="ARBA00008725"/>
    </source>
</evidence>
<evidence type="ECO:0000313" key="3">
    <source>
        <dbReference type="EMBL" id="UTR77967.1"/>
    </source>
</evidence>
<dbReference type="RefSeq" id="WP_229866236.1">
    <property type="nucleotide sequence ID" value="NZ_BMSP01000030.1"/>
</dbReference>
<dbReference type="EMBL" id="CP101397">
    <property type="protein sequence ID" value="UTR77967.1"/>
    <property type="molecule type" value="Genomic_DNA"/>
</dbReference>
<dbReference type="InterPro" id="IPR024370">
    <property type="entry name" value="PBP_domain"/>
</dbReference>
<comment type="similarity">
    <text evidence="1">Belongs to the PstS family.</text>
</comment>
<dbReference type="Pfam" id="PF12849">
    <property type="entry name" value="PBP_like_2"/>
    <property type="match status" value="1"/>
</dbReference>
<evidence type="ECO:0000313" key="4">
    <source>
        <dbReference type="Proteomes" id="UP001058236"/>
    </source>
</evidence>
<protein>
    <submittedName>
        <fullName evidence="3">Substrate-binding domain-containing protein</fullName>
    </submittedName>
</protein>
<accession>A0ABY5F2E1</accession>
<proteinExistence type="inferred from homology"/>
<evidence type="ECO:0000259" key="2">
    <source>
        <dbReference type="Pfam" id="PF12849"/>
    </source>
</evidence>
<dbReference type="Gene3D" id="3.40.190.10">
    <property type="entry name" value="Periplasmic binding protein-like II"/>
    <property type="match status" value="1"/>
</dbReference>
<dbReference type="GeneID" id="97760621"/>
<dbReference type="InterPro" id="IPR050962">
    <property type="entry name" value="Phosphate-bind_PstS"/>
</dbReference>